<keyword evidence="3" id="KW-1185">Reference proteome</keyword>
<sequence>MAEPERQRLPLRETSPLPTVLTRPLELSDIQFHNERISDITQIIQRQQERLDAQEEKMKRMKHTMDALQSIITAQSSRINELEIKAGISKQHQMQSPTQKSAITTEDIFIKTETDIPPEPAFDMTKYSFSFSDVTCITQNGSLFTRTDAVTDEDGDAIIALFQINEPFQDCIVNLDFTLIKLPEKNYSQSVICFGFCETSESLPTTGQQIGGKVNNSLCINSATGCLRYNTTHLSGGMPCTRMMKEGDNLRLELDLLSPQRKAIFFLNDRVGDIAIVDIPTSVKVMFSMFLQNSCFRINNIAVVEQPTKLKLRTKKFKW</sequence>
<protein>
    <submittedName>
        <fullName evidence="2">Uncharacterized protein</fullName>
    </submittedName>
</protein>
<evidence type="ECO:0000313" key="3">
    <source>
        <dbReference type="Proteomes" id="UP001281761"/>
    </source>
</evidence>
<evidence type="ECO:0000256" key="1">
    <source>
        <dbReference type="SAM" id="Coils"/>
    </source>
</evidence>
<accession>A0ABQ9Y3H4</accession>
<reference evidence="2 3" key="1">
    <citation type="journal article" date="2022" name="bioRxiv">
        <title>Genomics of Preaxostyla Flagellates Illuminates Evolutionary Transitions and the Path Towards Mitochondrial Loss.</title>
        <authorList>
            <person name="Novak L.V.F."/>
            <person name="Treitli S.C."/>
            <person name="Pyrih J."/>
            <person name="Halakuc P."/>
            <person name="Pipaliya S.V."/>
            <person name="Vacek V."/>
            <person name="Brzon O."/>
            <person name="Soukal P."/>
            <person name="Eme L."/>
            <person name="Dacks J.B."/>
            <person name="Karnkowska A."/>
            <person name="Elias M."/>
            <person name="Hampl V."/>
        </authorList>
    </citation>
    <scope>NUCLEOTIDE SEQUENCE [LARGE SCALE GENOMIC DNA]</scope>
    <source>
        <strain evidence="2">NAU3</strain>
        <tissue evidence="2">Gut</tissue>
    </source>
</reference>
<organism evidence="2 3">
    <name type="scientific">Blattamonas nauphoetae</name>
    <dbReference type="NCBI Taxonomy" id="2049346"/>
    <lineage>
        <taxon>Eukaryota</taxon>
        <taxon>Metamonada</taxon>
        <taxon>Preaxostyla</taxon>
        <taxon>Oxymonadida</taxon>
        <taxon>Blattamonas</taxon>
    </lineage>
</organism>
<proteinExistence type="predicted"/>
<dbReference type="Proteomes" id="UP001281761">
    <property type="component" value="Unassembled WGS sequence"/>
</dbReference>
<feature type="coiled-coil region" evidence="1">
    <location>
        <begin position="37"/>
        <end position="85"/>
    </location>
</feature>
<name>A0ABQ9Y3H4_9EUKA</name>
<keyword evidence="1" id="KW-0175">Coiled coil</keyword>
<dbReference type="EMBL" id="JARBJD010000039">
    <property type="protein sequence ID" value="KAK2958264.1"/>
    <property type="molecule type" value="Genomic_DNA"/>
</dbReference>
<gene>
    <name evidence="2" type="ORF">BLNAU_6751</name>
</gene>
<evidence type="ECO:0000313" key="2">
    <source>
        <dbReference type="EMBL" id="KAK2958264.1"/>
    </source>
</evidence>
<comment type="caution">
    <text evidence="2">The sequence shown here is derived from an EMBL/GenBank/DDBJ whole genome shotgun (WGS) entry which is preliminary data.</text>
</comment>